<gene>
    <name evidence="1" type="ORF">ENN98_08815</name>
</gene>
<dbReference type="AlphaFoldDB" id="A0A7C2THF6"/>
<protein>
    <submittedName>
        <fullName evidence="1">Uncharacterized protein</fullName>
    </submittedName>
</protein>
<accession>A0A7C2THF6</accession>
<dbReference type="EMBL" id="DSDS01000199">
    <property type="protein sequence ID" value="HET98760.1"/>
    <property type="molecule type" value="Genomic_DNA"/>
</dbReference>
<dbReference type="Proteomes" id="UP000885986">
    <property type="component" value="Unassembled WGS sequence"/>
</dbReference>
<reference evidence="1" key="1">
    <citation type="journal article" date="2020" name="mSystems">
        <title>Genome- and Community-Level Interaction Insights into Carbon Utilization and Element Cycling Functions of Hydrothermarchaeota in Hydrothermal Sediment.</title>
        <authorList>
            <person name="Zhou Z."/>
            <person name="Liu Y."/>
            <person name="Xu W."/>
            <person name="Pan J."/>
            <person name="Luo Z.H."/>
            <person name="Li M."/>
        </authorList>
    </citation>
    <scope>NUCLEOTIDE SEQUENCE [LARGE SCALE GENOMIC DNA]</scope>
    <source>
        <strain evidence="1">SpSt-1224</strain>
    </source>
</reference>
<organism evidence="1">
    <name type="scientific">Desulfurivibrio alkaliphilus</name>
    <dbReference type="NCBI Taxonomy" id="427923"/>
    <lineage>
        <taxon>Bacteria</taxon>
        <taxon>Pseudomonadati</taxon>
        <taxon>Thermodesulfobacteriota</taxon>
        <taxon>Desulfobulbia</taxon>
        <taxon>Desulfobulbales</taxon>
        <taxon>Desulfobulbaceae</taxon>
        <taxon>Desulfurivibrio</taxon>
    </lineage>
</organism>
<evidence type="ECO:0000313" key="1">
    <source>
        <dbReference type="EMBL" id="HET98760.1"/>
    </source>
</evidence>
<comment type="caution">
    <text evidence="1">The sequence shown here is derived from an EMBL/GenBank/DDBJ whole genome shotgun (WGS) entry which is preliminary data.</text>
</comment>
<sequence>MTIAMQGSWTVSVKSKEAAWPQRFRIAGSSNGVDGVYSHTSPPVFVSGPQWGVTVEYDPPGAVGWSQSRHRIRNFRVSGGQFLFDIETDDSAGDQDFDDLILTCAMTQAASEYVVYGTVKTYSGSCLFNPCYPPPYFVIDYPWQLTELLKNAETRRIIEKLYPERVRKPAVGPDPWPGPGPDPTPFRPLMIPTGLADDAGLVVNRTAATVAATAEMQTAGRKVAAQKVAPATAAVDTAVYAMSTAAPAVESILNRQELLLLARLKDLVRVRPCSVQAVTQTIMRFFEYDRTTAEKLGDPYTGEGNRHLLGSAATDEFGTYLFRFSFDYAQMVEEGSDIAPGEDPLVQGRPDLLIQLLETLPDGVMYESAPYYNIPNVRRIDLCLPSSAIGVPRTSCQGGRAIQALGNLSIITSGTTLHSDGTVSNITGTGPQVSHAAWYGTVDLYACFLDTEPAVSHYVIRYRRHDPDSGWEAWNFVNTRYSHPKQQVDGTWKNETIGPLTMSLRVNGPTQDKVEVNAYLNIEDQVTAQEWQNWNRDRKLQIDTALFQPLSGQVEFRIEGYNAAGEKVAGGEDTIRLFIDNTWTNGDIESIRLGVEDPGECAYFQLPSAGAPLAVRFRATDPAGFMASYYLKVYRGSNTDVPTRNPATGLAVAAFYQPVSPFRFRGTLEETSNSSGYVEINLEPEAGSWLASGVDFCAFSFELSAVDRKTNGYGTPRGRTLWRELVGIAYEWPDGTS</sequence>
<name>A0A7C2THF6_9BACT</name>
<proteinExistence type="predicted"/>